<dbReference type="InterPro" id="IPR011102">
    <property type="entry name" value="Sig_transdc_His_kinase_HWE"/>
</dbReference>
<comment type="catalytic activity">
    <reaction evidence="1">
        <text>ATP + protein L-histidine = ADP + protein N-phospho-L-histidine.</text>
        <dbReference type="EC" id="2.7.13.3"/>
    </reaction>
</comment>
<keyword evidence="8" id="KW-0902">Two-component regulatory system</keyword>
<dbReference type="KEGG" id="csq:CSCA_1625"/>
<dbReference type="InterPro" id="IPR036890">
    <property type="entry name" value="HATPase_C_sf"/>
</dbReference>
<dbReference type="SUPFAM" id="SSF55874">
    <property type="entry name" value="ATPase domain of HSP90 chaperone/DNA topoisomerase II/histidine kinase"/>
    <property type="match status" value="1"/>
</dbReference>
<evidence type="ECO:0000259" key="9">
    <source>
        <dbReference type="PROSITE" id="PS50109"/>
    </source>
</evidence>
<keyword evidence="11" id="KW-1185">Reference proteome</keyword>
<dbReference type="Gene3D" id="3.30.450.280">
    <property type="entry name" value="GAF domain"/>
    <property type="match status" value="1"/>
</dbReference>
<accession>A0A0E3M7F5</accession>
<dbReference type="InterPro" id="IPR005467">
    <property type="entry name" value="His_kinase_dom"/>
</dbReference>
<evidence type="ECO:0000256" key="1">
    <source>
        <dbReference type="ARBA" id="ARBA00000085"/>
    </source>
</evidence>
<keyword evidence="3" id="KW-0597">Phosphoprotein</keyword>
<dbReference type="AlphaFoldDB" id="A0A0E3M7F5"/>
<keyword evidence="4" id="KW-0808">Transferase</keyword>
<evidence type="ECO:0000256" key="2">
    <source>
        <dbReference type="ARBA" id="ARBA00012438"/>
    </source>
</evidence>
<dbReference type="PROSITE" id="PS50109">
    <property type="entry name" value="HIS_KIN"/>
    <property type="match status" value="1"/>
</dbReference>
<name>A0A0E3M7F5_CLOSL</name>
<dbReference type="InterPro" id="IPR011495">
    <property type="entry name" value="Sig_transdc_His_kin_sub2_dim/P"/>
</dbReference>
<sequence>MHNPNIRELSIQYTDLTKHDILKIENMVCSIQSLADVSNGDVFIDCPTRDKDVAIVVAEAKPLNGKSMYKNSVVGKLAYRSNEPAVLRTLELGIATKELKAVTQEMVNVRQSVAPIKNNNRVIGALIIEKDVTSKINNDRYVEMLTEGYKTLTDTLMSITEGGNPITNNLDQAIIMFDEDGVVRFKNPKADRLYSKLGYKDTLIGMDYDNISFDNSTFENVIKESNMENASSGQSIQVQEVNVGNLFLELKRIFIPAKTIKLILMIKDITSMKQKEKELILKSVAIKEIHHRVKNNLQTVASLLRLQARRSDNESTKESLNESMNRILSIAATHEILAKEGIDEVNIQDVVSNIKNNTVKYFDGESKNIKVNLEGDDFKIDSDKATSIALVVNELLQNSMHYAFKNKDSGIIDIIIKKGEIYSAINLIDNGIGFDIKNKRSNSLGLSIVKNLVKDKLNGDIDIVSNNTGTKIRFDFKN</sequence>
<dbReference type="GO" id="GO:0005524">
    <property type="term" value="F:ATP binding"/>
    <property type="evidence" value="ECO:0007669"/>
    <property type="project" value="UniProtKB-KW"/>
</dbReference>
<dbReference type="PANTHER" id="PTHR41523">
    <property type="entry name" value="TWO-COMPONENT SYSTEM SENSOR PROTEIN"/>
    <property type="match status" value="1"/>
</dbReference>
<gene>
    <name evidence="10" type="ORF">CSCA_1625</name>
</gene>
<protein>
    <recommendedName>
        <fullName evidence="2">histidine kinase</fullName>
        <ecNumber evidence="2">2.7.13.3</ecNumber>
    </recommendedName>
</protein>
<proteinExistence type="predicted"/>
<dbReference type="HOGENOM" id="CLU_045351_1_0_9"/>
<dbReference type="SMART" id="SM00387">
    <property type="entry name" value="HATPase_c"/>
    <property type="match status" value="1"/>
</dbReference>
<evidence type="ECO:0000313" key="10">
    <source>
        <dbReference type="EMBL" id="AKA68750.1"/>
    </source>
</evidence>
<dbReference type="Pfam" id="PF07568">
    <property type="entry name" value="HisKA_2"/>
    <property type="match status" value="1"/>
</dbReference>
<evidence type="ECO:0000313" key="11">
    <source>
        <dbReference type="Proteomes" id="UP000033115"/>
    </source>
</evidence>
<dbReference type="Pfam" id="PF12282">
    <property type="entry name" value="GAF_PdtaS"/>
    <property type="match status" value="1"/>
</dbReference>
<reference evidence="10 11" key="1">
    <citation type="journal article" date="2015" name="J. Biotechnol.">
        <title>Complete genome sequence of a malodorant-producing acetogen, Clostridium scatologenes ATCC 25775(T).</title>
        <authorList>
            <person name="Zhu Z."/>
            <person name="Guo T."/>
            <person name="Zheng H."/>
            <person name="Song T."/>
            <person name="Ouyang P."/>
            <person name="Xie J."/>
        </authorList>
    </citation>
    <scope>NUCLEOTIDE SEQUENCE [LARGE SCALE GENOMIC DNA]</scope>
    <source>
        <strain evidence="10 11">ATCC 25775</strain>
    </source>
</reference>
<evidence type="ECO:0000256" key="7">
    <source>
        <dbReference type="ARBA" id="ARBA00022840"/>
    </source>
</evidence>
<dbReference type="Gene3D" id="3.30.565.10">
    <property type="entry name" value="Histidine kinase-like ATPase, C-terminal domain"/>
    <property type="match status" value="1"/>
</dbReference>
<dbReference type="Proteomes" id="UP000033115">
    <property type="component" value="Chromosome"/>
</dbReference>
<dbReference type="InterPro" id="IPR003594">
    <property type="entry name" value="HATPase_dom"/>
</dbReference>
<organism evidence="10 11">
    <name type="scientific">Clostridium scatologenes</name>
    <dbReference type="NCBI Taxonomy" id="1548"/>
    <lineage>
        <taxon>Bacteria</taxon>
        <taxon>Bacillati</taxon>
        <taxon>Bacillota</taxon>
        <taxon>Clostridia</taxon>
        <taxon>Eubacteriales</taxon>
        <taxon>Clostridiaceae</taxon>
        <taxon>Clostridium</taxon>
    </lineage>
</organism>
<dbReference type="EMBL" id="CP009933">
    <property type="protein sequence ID" value="AKA68750.1"/>
    <property type="molecule type" value="Genomic_DNA"/>
</dbReference>
<dbReference type="InterPro" id="IPR038424">
    <property type="entry name" value="H_kinase_PdtaS_GAF_sf"/>
</dbReference>
<keyword evidence="7" id="KW-0067">ATP-binding</keyword>
<evidence type="ECO:0000256" key="3">
    <source>
        <dbReference type="ARBA" id="ARBA00022553"/>
    </source>
</evidence>
<dbReference type="RefSeq" id="WP_029954333.1">
    <property type="nucleotide sequence ID" value="NZ_CP009933.1"/>
</dbReference>
<dbReference type="PANTHER" id="PTHR41523:SF8">
    <property type="entry name" value="ETHYLENE RESPONSE SENSOR PROTEIN"/>
    <property type="match status" value="1"/>
</dbReference>
<dbReference type="Gene3D" id="3.30.450.20">
    <property type="entry name" value="PAS domain"/>
    <property type="match status" value="1"/>
</dbReference>
<evidence type="ECO:0000256" key="6">
    <source>
        <dbReference type="ARBA" id="ARBA00022777"/>
    </source>
</evidence>
<dbReference type="InterPro" id="IPR022066">
    <property type="entry name" value="PdtaS_GAF"/>
</dbReference>
<dbReference type="Pfam" id="PF02518">
    <property type="entry name" value="HATPase_c"/>
    <property type="match status" value="1"/>
</dbReference>
<dbReference type="EC" id="2.7.13.3" evidence="2"/>
<keyword evidence="6" id="KW-0418">Kinase</keyword>
<evidence type="ECO:0000256" key="4">
    <source>
        <dbReference type="ARBA" id="ARBA00022679"/>
    </source>
</evidence>
<evidence type="ECO:0000256" key="5">
    <source>
        <dbReference type="ARBA" id="ARBA00022741"/>
    </source>
</evidence>
<keyword evidence="5" id="KW-0547">Nucleotide-binding</keyword>
<dbReference type="GO" id="GO:0004673">
    <property type="term" value="F:protein histidine kinase activity"/>
    <property type="evidence" value="ECO:0007669"/>
    <property type="project" value="UniProtKB-EC"/>
</dbReference>
<evidence type="ECO:0000256" key="8">
    <source>
        <dbReference type="ARBA" id="ARBA00023012"/>
    </source>
</evidence>
<dbReference type="STRING" id="1548.CSCA_1625"/>
<dbReference type="SMART" id="SM00911">
    <property type="entry name" value="HWE_HK"/>
    <property type="match status" value="1"/>
</dbReference>
<feature type="domain" description="Histidine kinase" evidence="9">
    <location>
        <begin position="288"/>
        <end position="478"/>
    </location>
</feature>
<dbReference type="GO" id="GO:0000160">
    <property type="term" value="P:phosphorelay signal transduction system"/>
    <property type="evidence" value="ECO:0007669"/>
    <property type="project" value="UniProtKB-KW"/>
</dbReference>